<feature type="binding site" evidence="7">
    <location>
        <begin position="43"/>
        <end position="44"/>
    </location>
    <ligand>
        <name>substrate</name>
    </ligand>
</feature>
<dbReference type="GO" id="GO:0009252">
    <property type="term" value="P:peptidoglycan biosynthetic process"/>
    <property type="evidence" value="ECO:0007669"/>
    <property type="project" value="UniProtKB-UniRule"/>
</dbReference>
<dbReference type="HAMAP" id="MF_00258">
    <property type="entry name" value="Glu_racemase"/>
    <property type="match status" value="1"/>
</dbReference>
<evidence type="ECO:0000313" key="9">
    <source>
        <dbReference type="Proteomes" id="UP000028569"/>
    </source>
</evidence>
<dbReference type="PROSITE" id="PS00923">
    <property type="entry name" value="ASP_GLU_RACEMASE_1"/>
    <property type="match status" value="1"/>
</dbReference>
<dbReference type="HOGENOM" id="CLU_052344_1_0_11"/>
<reference evidence="8 9" key="1">
    <citation type="journal article" date="2014" name="Appl. Environ. Microbiol.">
        <title>Genomic encyclopedia of type strains of the genus Bifidobacterium.</title>
        <authorList>
            <person name="Milani C."/>
            <person name="Lugli G.A."/>
            <person name="Duranti S."/>
            <person name="Turroni F."/>
            <person name="Bottacini F."/>
            <person name="Mangifesta M."/>
            <person name="Sanchez B."/>
            <person name="Viappiani A."/>
            <person name="Mancabelli L."/>
            <person name="Taminiau B."/>
            <person name="Delcenserie V."/>
            <person name="Barrangou R."/>
            <person name="Margolles A."/>
            <person name="van Sinderen D."/>
            <person name="Ventura M."/>
        </authorList>
    </citation>
    <scope>NUCLEOTIDE SEQUENCE [LARGE SCALE GENOMIC DNA]</scope>
    <source>
        <strain evidence="8 9">LMG 11587</strain>
    </source>
</reference>
<dbReference type="PANTHER" id="PTHR21198:SF3">
    <property type="entry name" value="GLUTAMATE RACEMASE"/>
    <property type="match status" value="1"/>
</dbReference>
<feature type="active site" description="Proton donor/acceptor" evidence="7">
    <location>
        <position position="74"/>
    </location>
</feature>
<dbReference type="Pfam" id="PF01177">
    <property type="entry name" value="Asp_Glu_race"/>
    <property type="match status" value="1"/>
</dbReference>
<feature type="binding site" evidence="7">
    <location>
        <begin position="188"/>
        <end position="189"/>
    </location>
    <ligand>
        <name>substrate</name>
    </ligand>
</feature>
<name>A0A087VTB7_9BIFI</name>
<protein>
    <recommendedName>
        <fullName evidence="2 7">Glutamate racemase</fullName>
        <ecNumber evidence="2 7">5.1.1.3</ecNumber>
    </recommendedName>
</protein>
<proteinExistence type="inferred from homology"/>
<evidence type="ECO:0000256" key="3">
    <source>
        <dbReference type="ARBA" id="ARBA00022960"/>
    </source>
</evidence>
<dbReference type="InterPro" id="IPR004391">
    <property type="entry name" value="Glu_race"/>
</dbReference>
<feature type="binding site" evidence="7">
    <location>
        <begin position="75"/>
        <end position="76"/>
    </location>
    <ligand>
        <name>substrate</name>
    </ligand>
</feature>
<sequence>MGSGAPIGIFDSGLGGLSVTASIHALLPSEELSYFGDSANAPYGTKPPEMVAQRCMDIGDAFMDQGVKAMVIACNTATSVCVEEMRRRYPVPIIGMEPALKPACQRGGGLPQRVIVTATPLTLKEDRFSRLMDRFKATHTIFAQPCPDLVRIVESGHLDDHDLVDATLHKYLDRYDLDTMDSIVLGCTHFVFFKERIASLCPPGLALMDGNEGTARHLRDLLSEAGRLNESEAPGRVHIANSDSSPRIIEYSRHLLETCKS</sequence>
<evidence type="ECO:0000256" key="1">
    <source>
        <dbReference type="ARBA" id="ARBA00001602"/>
    </source>
</evidence>
<evidence type="ECO:0000256" key="7">
    <source>
        <dbReference type="HAMAP-Rule" id="MF_00258"/>
    </source>
</evidence>
<dbReference type="UniPathway" id="UPA00219"/>
<dbReference type="AlphaFoldDB" id="A0A087VTB7"/>
<comment type="pathway">
    <text evidence="7">Cell wall biogenesis; peptidoglycan biosynthesis.</text>
</comment>
<dbReference type="GO" id="GO:0008881">
    <property type="term" value="F:glutamate racemase activity"/>
    <property type="evidence" value="ECO:0007669"/>
    <property type="project" value="UniProtKB-UniRule"/>
</dbReference>
<comment type="similarity">
    <text evidence="7">Belongs to the aspartate/glutamate racemases family.</text>
</comment>
<dbReference type="NCBIfam" id="TIGR00067">
    <property type="entry name" value="glut_race"/>
    <property type="match status" value="1"/>
</dbReference>
<dbReference type="SUPFAM" id="SSF53681">
    <property type="entry name" value="Aspartate/glutamate racemase"/>
    <property type="match status" value="2"/>
</dbReference>
<comment type="catalytic activity">
    <reaction evidence="1 7">
        <text>L-glutamate = D-glutamate</text>
        <dbReference type="Rhea" id="RHEA:12813"/>
        <dbReference type="ChEBI" id="CHEBI:29985"/>
        <dbReference type="ChEBI" id="CHEBI:29986"/>
        <dbReference type="EC" id="5.1.1.3"/>
    </reaction>
</comment>
<dbReference type="RefSeq" id="WP_033489798.1">
    <property type="nucleotide sequence ID" value="NZ_CP006018.1"/>
</dbReference>
<keyword evidence="6 7" id="KW-0961">Cell wall biogenesis/degradation</keyword>
<comment type="function">
    <text evidence="7">Provides the (R)-glutamate required for cell wall biosynthesis.</text>
</comment>
<dbReference type="EMBL" id="CP006018">
    <property type="protein sequence ID" value="AIC91625.1"/>
    <property type="molecule type" value="Genomic_DNA"/>
</dbReference>
<organism evidence="8 9">
    <name type="scientific">Bifidobacterium [indicum] DSM 20214 = LMG 11587</name>
    <dbReference type="NCBI Taxonomy" id="1341694"/>
    <lineage>
        <taxon>Bacteria</taxon>
        <taxon>Bacillati</taxon>
        <taxon>Actinomycetota</taxon>
        <taxon>Actinomycetes</taxon>
        <taxon>Bifidobacteriales</taxon>
        <taxon>Bifidobacteriaceae</taxon>
        <taxon>Bifidobacterium</taxon>
    </lineage>
</organism>
<gene>
    <name evidence="7" type="primary">murI</name>
    <name evidence="8" type="ORF">BINDI_0343</name>
</gene>
<feature type="active site" description="Proton donor/acceptor" evidence="7">
    <location>
        <position position="187"/>
    </location>
</feature>
<dbReference type="Gene3D" id="3.40.50.1860">
    <property type="match status" value="2"/>
</dbReference>
<dbReference type="KEGG" id="bii:BINDI_0343"/>
<feature type="binding site" evidence="7">
    <location>
        <begin position="11"/>
        <end position="12"/>
    </location>
    <ligand>
        <name>substrate</name>
    </ligand>
</feature>
<dbReference type="GO" id="GO:0008360">
    <property type="term" value="P:regulation of cell shape"/>
    <property type="evidence" value="ECO:0007669"/>
    <property type="project" value="UniProtKB-KW"/>
</dbReference>
<accession>A0A087VTB7</accession>
<keyword evidence="4 7" id="KW-0573">Peptidoglycan synthesis</keyword>
<evidence type="ECO:0000256" key="6">
    <source>
        <dbReference type="ARBA" id="ARBA00023316"/>
    </source>
</evidence>
<dbReference type="InterPro" id="IPR015942">
    <property type="entry name" value="Asp/Glu/hydantoin_racemase"/>
</dbReference>
<keyword evidence="9" id="KW-1185">Reference proteome</keyword>
<evidence type="ECO:0000256" key="2">
    <source>
        <dbReference type="ARBA" id="ARBA00013090"/>
    </source>
</evidence>
<dbReference type="Proteomes" id="UP000028569">
    <property type="component" value="Chromosome"/>
</dbReference>
<keyword evidence="3 7" id="KW-0133">Cell shape</keyword>
<dbReference type="PANTHER" id="PTHR21198">
    <property type="entry name" value="GLUTAMATE RACEMASE"/>
    <property type="match status" value="1"/>
</dbReference>
<keyword evidence="5 7" id="KW-0413">Isomerase</keyword>
<dbReference type="EC" id="5.1.1.3" evidence="2 7"/>
<evidence type="ECO:0000256" key="5">
    <source>
        <dbReference type="ARBA" id="ARBA00023235"/>
    </source>
</evidence>
<evidence type="ECO:0000313" key="8">
    <source>
        <dbReference type="EMBL" id="AIC91625.1"/>
    </source>
</evidence>
<dbReference type="InterPro" id="IPR001920">
    <property type="entry name" value="Asp/Glu_race"/>
</dbReference>
<dbReference type="GO" id="GO:0071555">
    <property type="term" value="P:cell wall organization"/>
    <property type="evidence" value="ECO:0007669"/>
    <property type="project" value="UniProtKB-KW"/>
</dbReference>
<dbReference type="InterPro" id="IPR018187">
    <property type="entry name" value="Asp/Glu_racemase_AS_1"/>
</dbReference>
<evidence type="ECO:0000256" key="4">
    <source>
        <dbReference type="ARBA" id="ARBA00022984"/>
    </source>
</evidence>
<dbReference type="OrthoDB" id="9801055at2"/>